<keyword evidence="1" id="KW-0732">Signal</keyword>
<sequence length="263" mass="27041">MNSMRTLTLVVVAASAAAEVVNNGGRFGDSVFAPAMAPRDEVCPELPAFCTGPAMLHGEATTLTYLCPEKTKVPSTVHVTITTTTTVTEAGATSSVAPVPTLTALPENTSVAPEPTTTTTIHSTSTQYKTVTVSKIHSTSEASIPTPVPTQDEPVYTIQTSIPSSIPAETSAVQYPTFSLPVANGTTIGVSFSNSICNSSLVAPTPFYPNSTAHGAYGTPTANFVRQLDPAESSTALGTNMAGQTSVSLFTLFLGVVAVALAI</sequence>
<organism evidence="2 3">
    <name type="scientific">Dothidotthia symphoricarpi CBS 119687</name>
    <dbReference type="NCBI Taxonomy" id="1392245"/>
    <lineage>
        <taxon>Eukaryota</taxon>
        <taxon>Fungi</taxon>
        <taxon>Dikarya</taxon>
        <taxon>Ascomycota</taxon>
        <taxon>Pezizomycotina</taxon>
        <taxon>Dothideomycetes</taxon>
        <taxon>Pleosporomycetidae</taxon>
        <taxon>Pleosporales</taxon>
        <taxon>Dothidotthiaceae</taxon>
        <taxon>Dothidotthia</taxon>
    </lineage>
</organism>
<dbReference type="RefSeq" id="XP_033527591.1">
    <property type="nucleotide sequence ID" value="XM_033672710.1"/>
</dbReference>
<dbReference type="OrthoDB" id="3785310at2759"/>
<dbReference type="AlphaFoldDB" id="A0A6A6AQH9"/>
<proteinExistence type="predicted"/>
<accession>A0A6A6AQH9</accession>
<dbReference type="GeneID" id="54413142"/>
<evidence type="ECO:0000313" key="3">
    <source>
        <dbReference type="Proteomes" id="UP000799771"/>
    </source>
</evidence>
<evidence type="ECO:0000256" key="1">
    <source>
        <dbReference type="SAM" id="SignalP"/>
    </source>
</evidence>
<dbReference type="Proteomes" id="UP000799771">
    <property type="component" value="Unassembled WGS sequence"/>
</dbReference>
<name>A0A6A6AQH9_9PLEO</name>
<dbReference type="EMBL" id="ML977499">
    <property type="protein sequence ID" value="KAF2133204.1"/>
    <property type="molecule type" value="Genomic_DNA"/>
</dbReference>
<reference evidence="2" key="1">
    <citation type="journal article" date="2020" name="Stud. Mycol.">
        <title>101 Dothideomycetes genomes: a test case for predicting lifestyles and emergence of pathogens.</title>
        <authorList>
            <person name="Haridas S."/>
            <person name="Albert R."/>
            <person name="Binder M."/>
            <person name="Bloem J."/>
            <person name="Labutti K."/>
            <person name="Salamov A."/>
            <person name="Andreopoulos B."/>
            <person name="Baker S."/>
            <person name="Barry K."/>
            <person name="Bills G."/>
            <person name="Bluhm B."/>
            <person name="Cannon C."/>
            <person name="Castanera R."/>
            <person name="Culley D."/>
            <person name="Daum C."/>
            <person name="Ezra D."/>
            <person name="Gonzalez J."/>
            <person name="Henrissat B."/>
            <person name="Kuo A."/>
            <person name="Liang C."/>
            <person name="Lipzen A."/>
            <person name="Lutzoni F."/>
            <person name="Magnuson J."/>
            <person name="Mondo S."/>
            <person name="Nolan M."/>
            <person name="Ohm R."/>
            <person name="Pangilinan J."/>
            <person name="Park H.-J."/>
            <person name="Ramirez L."/>
            <person name="Alfaro M."/>
            <person name="Sun H."/>
            <person name="Tritt A."/>
            <person name="Yoshinaga Y."/>
            <person name="Zwiers L.-H."/>
            <person name="Turgeon B."/>
            <person name="Goodwin S."/>
            <person name="Spatafora J."/>
            <person name="Crous P."/>
            <person name="Grigoriev I."/>
        </authorList>
    </citation>
    <scope>NUCLEOTIDE SEQUENCE</scope>
    <source>
        <strain evidence="2">CBS 119687</strain>
    </source>
</reference>
<feature type="signal peptide" evidence="1">
    <location>
        <begin position="1"/>
        <end position="18"/>
    </location>
</feature>
<gene>
    <name evidence="2" type="ORF">P153DRAFT_428238</name>
</gene>
<protein>
    <submittedName>
        <fullName evidence="2">Uncharacterized protein</fullName>
    </submittedName>
</protein>
<evidence type="ECO:0000313" key="2">
    <source>
        <dbReference type="EMBL" id="KAF2133204.1"/>
    </source>
</evidence>
<keyword evidence="3" id="KW-1185">Reference proteome</keyword>
<feature type="chain" id="PRO_5025613899" evidence="1">
    <location>
        <begin position="19"/>
        <end position="263"/>
    </location>
</feature>